<sequence length="96" mass="11300">MNEQDVDRDDFTAEIQSICQVKVEEFTALGYESVKVRDIWRCAKWLTRGTNRLYALVDAILSMRIDQFMNFQMANAYRGMLDENDEEHNESNKPMV</sequence>
<reference evidence="2" key="1">
    <citation type="submission" date="2016-11" db="EMBL/GenBank/DDBJ databases">
        <authorList>
            <person name="Varghese N."/>
            <person name="Submissions S."/>
        </authorList>
    </citation>
    <scope>NUCLEOTIDE SEQUENCE [LARGE SCALE GENOMIC DNA]</scope>
    <source>
        <strain evidence="2">USBA-503</strain>
    </source>
</reference>
<name>A0A1M6K9T6_9BACL</name>
<gene>
    <name evidence="1" type="ORF">SAMN05443507_101187</name>
</gene>
<dbReference type="EMBL" id="FRAF01000001">
    <property type="protein sequence ID" value="SHJ55691.1"/>
    <property type="molecule type" value="Genomic_DNA"/>
</dbReference>
<dbReference type="InterPro" id="IPR025716">
    <property type="entry name" value="Post-transcriptional_regulator"/>
</dbReference>
<proteinExistence type="predicted"/>
<dbReference type="STRING" id="1830138.SAMN05443507_101187"/>
<dbReference type="Pfam" id="PF13797">
    <property type="entry name" value="Post_transc_reg"/>
    <property type="match status" value="1"/>
</dbReference>
<accession>A0A1M6K9T6</accession>
<dbReference type="AlphaFoldDB" id="A0A1M6K9T6"/>
<evidence type="ECO:0000313" key="1">
    <source>
        <dbReference type="EMBL" id="SHJ55691.1"/>
    </source>
</evidence>
<keyword evidence="2" id="KW-1185">Reference proteome</keyword>
<evidence type="ECO:0000313" key="2">
    <source>
        <dbReference type="Proteomes" id="UP000184016"/>
    </source>
</evidence>
<dbReference type="Proteomes" id="UP000184016">
    <property type="component" value="Unassembled WGS sequence"/>
</dbReference>
<organism evidence="1 2">
    <name type="scientific">Alicyclobacillus tolerans</name>
    <dbReference type="NCBI Taxonomy" id="90970"/>
    <lineage>
        <taxon>Bacteria</taxon>
        <taxon>Bacillati</taxon>
        <taxon>Bacillota</taxon>
        <taxon>Bacilli</taxon>
        <taxon>Bacillales</taxon>
        <taxon>Alicyclobacillaceae</taxon>
        <taxon>Alicyclobacillus</taxon>
    </lineage>
</organism>
<protein>
    <submittedName>
        <fullName evidence="1">Post-transcriptional regulator</fullName>
    </submittedName>
</protein>
<dbReference type="RefSeq" id="WP_165611914.1">
    <property type="nucleotide sequence ID" value="NZ_FRAF01000001.1"/>
</dbReference>